<evidence type="ECO:0000256" key="1">
    <source>
        <dbReference type="SAM" id="SignalP"/>
    </source>
</evidence>
<organism evidence="2 3">
    <name type="scientific">Altericroceibacterium endophyticum</name>
    <dbReference type="NCBI Taxonomy" id="1808508"/>
    <lineage>
        <taxon>Bacteria</taxon>
        <taxon>Pseudomonadati</taxon>
        <taxon>Pseudomonadota</taxon>
        <taxon>Alphaproteobacteria</taxon>
        <taxon>Sphingomonadales</taxon>
        <taxon>Erythrobacteraceae</taxon>
        <taxon>Altericroceibacterium</taxon>
    </lineage>
</organism>
<keyword evidence="1" id="KW-0732">Signal</keyword>
<dbReference type="Proteomes" id="UP000438476">
    <property type="component" value="Unassembled WGS sequence"/>
</dbReference>
<accession>A0A6I4T005</accession>
<evidence type="ECO:0000313" key="3">
    <source>
        <dbReference type="Proteomes" id="UP000438476"/>
    </source>
</evidence>
<dbReference type="AlphaFoldDB" id="A0A6I4T005"/>
<protein>
    <submittedName>
        <fullName evidence="2">Uncharacterized protein</fullName>
    </submittedName>
</protein>
<feature type="signal peptide" evidence="1">
    <location>
        <begin position="1"/>
        <end position="22"/>
    </location>
</feature>
<dbReference type="RefSeq" id="WP_160734737.1">
    <property type="nucleotide sequence ID" value="NZ_WTYT01000001.1"/>
</dbReference>
<dbReference type="EMBL" id="WTYT01000001">
    <property type="protein sequence ID" value="MXO64287.1"/>
    <property type="molecule type" value="Genomic_DNA"/>
</dbReference>
<name>A0A6I4T005_9SPHN</name>
<gene>
    <name evidence="2" type="ORF">GRI91_00735</name>
</gene>
<proteinExistence type="predicted"/>
<evidence type="ECO:0000313" key="2">
    <source>
        <dbReference type="EMBL" id="MXO64287.1"/>
    </source>
</evidence>
<comment type="caution">
    <text evidence="2">The sequence shown here is derived from an EMBL/GenBank/DDBJ whole genome shotgun (WGS) entry which is preliminary data.</text>
</comment>
<reference evidence="2 3" key="1">
    <citation type="submission" date="2019-12" db="EMBL/GenBank/DDBJ databases">
        <title>Genomic-based taxomic classification of the family Erythrobacteraceae.</title>
        <authorList>
            <person name="Xu L."/>
        </authorList>
    </citation>
    <scope>NUCLEOTIDE SEQUENCE [LARGE SCALE GENOMIC DNA]</scope>
    <source>
        <strain evidence="2 3">LMG 29518</strain>
    </source>
</reference>
<sequence>MKKISILLLGSAILATSTPSQAAPPTCFYAALDYADARAERFTQAWEDIFFARLEETDCMQGSIE</sequence>
<keyword evidence="3" id="KW-1185">Reference proteome</keyword>
<feature type="chain" id="PRO_5026182761" evidence="1">
    <location>
        <begin position="23"/>
        <end position="65"/>
    </location>
</feature>